<dbReference type="RefSeq" id="WP_184171025.1">
    <property type="nucleotide sequence ID" value="NZ_JACHGF010000001.1"/>
</dbReference>
<dbReference type="EMBL" id="JACHGF010000001">
    <property type="protein sequence ID" value="MBB5282609.1"/>
    <property type="molecule type" value="Genomic_DNA"/>
</dbReference>
<reference evidence="2 3" key="1">
    <citation type="submission" date="2020-08" db="EMBL/GenBank/DDBJ databases">
        <title>Genomic Encyclopedia of Type Strains, Phase IV (KMG-IV): sequencing the most valuable type-strain genomes for metagenomic binning, comparative biology and taxonomic classification.</title>
        <authorList>
            <person name="Goeker M."/>
        </authorList>
    </citation>
    <scope>NUCLEOTIDE SEQUENCE [LARGE SCALE GENOMIC DNA]</scope>
    <source>
        <strain evidence="2 3">DSM 105074</strain>
    </source>
</reference>
<dbReference type="InterPro" id="IPR001932">
    <property type="entry name" value="PPM-type_phosphatase-like_dom"/>
</dbReference>
<feature type="domain" description="PPM-type phosphatase" evidence="1">
    <location>
        <begin position="6"/>
        <end position="247"/>
    </location>
</feature>
<dbReference type="SMART" id="SM00332">
    <property type="entry name" value="PP2Cc"/>
    <property type="match status" value="1"/>
</dbReference>
<proteinExistence type="predicted"/>
<dbReference type="AlphaFoldDB" id="A0A840TSD0"/>
<keyword evidence="3" id="KW-1185">Reference proteome</keyword>
<dbReference type="Proteomes" id="UP000557307">
    <property type="component" value="Unassembled WGS sequence"/>
</dbReference>
<dbReference type="InterPro" id="IPR036457">
    <property type="entry name" value="PPM-type-like_dom_sf"/>
</dbReference>
<gene>
    <name evidence="2" type="ORF">HNQ92_000730</name>
</gene>
<dbReference type="Pfam" id="PF13672">
    <property type="entry name" value="PP2C_2"/>
    <property type="match status" value="1"/>
</dbReference>
<accession>A0A840TSD0</accession>
<dbReference type="CDD" id="cd00143">
    <property type="entry name" value="PP2Cc"/>
    <property type="match status" value="1"/>
</dbReference>
<organism evidence="2 3">
    <name type="scientific">Rhabdobacter roseus</name>
    <dbReference type="NCBI Taxonomy" id="1655419"/>
    <lineage>
        <taxon>Bacteria</taxon>
        <taxon>Pseudomonadati</taxon>
        <taxon>Bacteroidota</taxon>
        <taxon>Cytophagia</taxon>
        <taxon>Cytophagales</taxon>
        <taxon>Cytophagaceae</taxon>
        <taxon>Rhabdobacter</taxon>
    </lineage>
</organism>
<dbReference type="PROSITE" id="PS51746">
    <property type="entry name" value="PPM_2"/>
    <property type="match status" value="1"/>
</dbReference>
<protein>
    <submittedName>
        <fullName evidence="2">Protein phosphatase</fullName>
        <ecNumber evidence="2">3.1.3.16</ecNumber>
    </submittedName>
</protein>
<evidence type="ECO:0000259" key="1">
    <source>
        <dbReference type="PROSITE" id="PS51746"/>
    </source>
</evidence>
<comment type="caution">
    <text evidence="2">The sequence shown here is derived from an EMBL/GenBank/DDBJ whole genome shotgun (WGS) entry which is preliminary data.</text>
</comment>
<dbReference type="SUPFAM" id="SSF81606">
    <property type="entry name" value="PP2C-like"/>
    <property type="match status" value="1"/>
</dbReference>
<name>A0A840TSD0_9BACT</name>
<keyword evidence="2" id="KW-0378">Hydrolase</keyword>
<evidence type="ECO:0000313" key="3">
    <source>
        <dbReference type="Proteomes" id="UP000557307"/>
    </source>
</evidence>
<dbReference type="Gene3D" id="3.60.40.10">
    <property type="entry name" value="PPM-type phosphatase domain"/>
    <property type="match status" value="1"/>
</dbReference>
<dbReference type="EC" id="3.1.3.16" evidence="2"/>
<evidence type="ECO:0000313" key="2">
    <source>
        <dbReference type="EMBL" id="MBB5282609.1"/>
    </source>
</evidence>
<dbReference type="SMART" id="SM00331">
    <property type="entry name" value="PP2C_SIG"/>
    <property type="match status" value="1"/>
</dbReference>
<dbReference type="GO" id="GO:0004722">
    <property type="term" value="F:protein serine/threonine phosphatase activity"/>
    <property type="evidence" value="ECO:0007669"/>
    <property type="project" value="UniProtKB-EC"/>
</dbReference>
<sequence length="259" mass="29032">MTITIDTPVTFSLIGQRVSNQDYVYPADEWSRLFIVCDGIGGWDQGEVASQLVAEAVARFMQQHPTNCINETYFAEALASAYYDLREFLIKNPLLSRLGSTLALLQLTNAGATVVHIGDSRVYQIRGGAILHQTQDHKYVQELVSEGIITEEQALHHPRRNSLSRSVGVDSNRFPPRMDKGEITHLTDVQAGDYFFLCTDGVIEQIDDQALGNIFSRYAFSQEIVNHLLTLCSNLTRDNYSGCLVKIKSVSKEETNFSY</sequence>